<comment type="subcellular location">
    <subcellularLocation>
        <location evidence="1">Membrane</location>
        <topology evidence="1">Single-pass membrane protein</topology>
    </subcellularLocation>
</comment>
<dbReference type="EMBL" id="KZ824683">
    <property type="protein sequence ID" value="RAK73185.1"/>
    <property type="molecule type" value="Genomic_DNA"/>
</dbReference>
<dbReference type="RefSeq" id="XP_040797195.1">
    <property type="nucleotide sequence ID" value="XM_040948075.1"/>
</dbReference>
<dbReference type="VEuPathDB" id="FungiDB:BO72DRAFT_489207"/>
<gene>
    <name evidence="8" type="ORF">BO72DRAFT_489207</name>
</gene>
<dbReference type="GO" id="GO:0016020">
    <property type="term" value="C:membrane"/>
    <property type="evidence" value="ECO:0007669"/>
    <property type="project" value="UniProtKB-SubCell"/>
</dbReference>
<evidence type="ECO:0000256" key="1">
    <source>
        <dbReference type="ARBA" id="ARBA00004167"/>
    </source>
</evidence>
<dbReference type="Proteomes" id="UP000249789">
    <property type="component" value="Unassembled WGS sequence"/>
</dbReference>
<keyword evidence="3 6" id="KW-1133">Transmembrane helix</keyword>
<feature type="transmembrane region" description="Helical" evidence="6">
    <location>
        <begin position="187"/>
        <end position="210"/>
    </location>
</feature>
<dbReference type="PANTHER" id="PTHR15549">
    <property type="entry name" value="PAIRED IMMUNOGLOBULIN-LIKE TYPE 2 RECEPTOR"/>
    <property type="match status" value="1"/>
</dbReference>
<name>A0A8G1VU95_9EURO</name>
<protein>
    <recommendedName>
        <fullName evidence="10">Mid2 domain-containing protein</fullName>
    </recommendedName>
</protein>
<keyword evidence="2 6" id="KW-0812">Transmembrane</keyword>
<feature type="compositionally biased region" description="Basic and acidic residues" evidence="5">
    <location>
        <begin position="255"/>
        <end position="267"/>
    </location>
</feature>
<evidence type="ECO:0000256" key="3">
    <source>
        <dbReference type="ARBA" id="ARBA00022989"/>
    </source>
</evidence>
<evidence type="ECO:0000256" key="5">
    <source>
        <dbReference type="SAM" id="MobiDB-lite"/>
    </source>
</evidence>
<dbReference type="AlphaFoldDB" id="A0A8G1VU95"/>
<sequence>MVKCVFYLCIYTSIIVHARAEAGIFYNPPTGGPIHDYSEDPVYTLEQTVQLRWATSLEYLSLMLWQNDNSDYEWLQTNLSGVTSYDWVVSTQRNLSDGVVFFFQIRDATDLEDWDGVFASHYFNISAGTTTTAAIGTSTTTTAVSTSATSIPSVALTASAAVTATSASAETTTPAATTSGSGRGAKIGIGVGVGLGCALLLTIGLAWYWLWRRRKVARRGAMAPMDMRSETVPSYEVPAFSKDPKYSRASVPAEMDGREEVPHELPS</sequence>
<dbReference type="OrthoDB" id="5390143at2759"/>
<dbReference type="GO" id="GO:0071944">
    <property type="term" value="C:cell periphery"/>
    <property type="evidence" value="ECO:0007669"/>
    <property type="project" value="UniProtKB-ARBA"/>
</dbReference>
<feature type="signal peptide" evidence="7">
    <location>
        <begin position="1"/>
        <end position="20"/>
    </location>
</feature>
<reference evidence="8 9" key="1">
    <citation type="submission" date="2018-02" db="EMBL/GenBank/DDBJ databases">
        <title>The genomes of Aspergillus section Nigri reveals drivers in fungal speciation.</title>
        <authorList>
            <consortium name="DOE Joint Genome Institute"/>
            <person name="Vesth T.C."/>
            <person name="Nybo J."/>
            <person name="Theobald S."/>
            <person name="Brandl J."/>
            <person name="Frisvad J.C."/>
            <person name="Nielsen K.F."/>
            <person name="Lyhne E.K."/>
            <person name="Kogle M.E."/>
            <person name="Kuo A."/>
            <person name="Riley R."/>
            <person name="Clum A."/>
            <person name="Nolan M."/>
            <person name="Lipzen A."/>
            <person name="Salamov A."/>
            <person name="Henrissat B."/>
            <person name="Wiebenga A."/>
            <person name="De vries R.P."/>
            <person name="Grigoriev I.V."/>
            <person name="Mortensen U.H."/>
            <person name="Andersen M.R."/>
            <person name="Baker S.E."/>
        </authorList>
    </citation>
    <scope>NUCLEOTIDE SEQUENCE [LARGE SCALE GENOMIC DNA]</scope>
    <source>
        <strain evidence="8 9">CBS 313.89</strain>
    </source>
</reference>
<evidence type="ECO:0000313" key="8">
    <source>
        <dbReference type="EMBL" id="RAK73185.1"/>
    </source>
</evidence>
<evidence type="ECO:0000256" key="2">
    <source>
        <dbReference type="ARBA" id="ARBA00022692"/>
    </source>
</evidence>
<keyword evidence="9" id="KW-1185">Reference proteome</keyword>
<organism evidence="8 9">
    <name type="scientific">Aspergillus fijiensis CBS 313.89</name>
    <dbReference type="NCBI Taxonomy" id="1448319"/>
    <lineage>
        <taxon>Eukaryota</taxon>
        <taxon>Fungi</taxon>
        <taxon>Dikarya</taxon>
        <taxon>Ascomycota</taxon>
        <taxon>Pezizomycotina</taxon>
        <taxon>Eurotiomycetes</taxon>
        <taxon>Eurotiomycetidae</taxon>
        <taxon>Eurotiales</taxon>
        <taxon>Aspergillaceae</taxon>
        <taxon>Aspergillus</taxon>
    </lineage>
</organism>
<feature type="chain" id="PRO_5034486885" description="Mid2 domain-containing protein" evidence="7">
    <location>
        <begin position="21"/>
        <end position="267"/>
    </location>
</feature>
<evidence type="ECO:0000313" key="9">
    <source>
        <dbReference type="Proteomes" id="UP000249789"/>
    </source>
</evidence>
<keyword evidence="7" id="KW-0732">Signal</keyword>
<evidence type="ECO:0000256" key="6">
    <source>
        <dbReference type="SAM" id="Phobius"/>
    </source>
</evidence>
<evidence type="ECO:0000256" key="4">
    <source>
        <dbReference type="ARBA" id="ARBA00023136"/>
    </source>
</evidence>
<dbReference type="InterPro" id="IPR051694">
    <property type="entry name" value="Immunoregulatory_rcpt-like"/>
</dbReference>
<evidence type="ECO:0000256" key="7">
    <source>
        <dbReference type="SAM" id="SignalP"/>
    </source>
</evidence>
<evidence type="ECO:0008006" key="10">
    <source>
        <dbReference type="Google" id="ProtNLM"/>
    </source>
</evidence>
<dbReference type="GeneID" id="63865408"/>
<feature type="region of interest" description="Disordered" evidence="5">
    <location>
        <begin position="238"/>
        <end position="267"/>
    </location>
</feature>
<accession>A0A8G1VU95</accession>
<keyword evidence="4 6" id="KW-0472">Membrane</keyword>
<proteinExistence type="predicted"/>